<feature type="transmembrane region" description="Helical" evidence="2">
    <location>
        <begin position="65"/>
        <end position="86"/>
    </location>
</feature>
<proteinExistence type="predicted"/>
<keyword evidence="2" id="KW-0812">Transmembrane</keyword>
<dbReference type="AlphaFoldDB" id="A0A7S3S7L4"/>
<evidence type="ECO:0000313" key="3">
    <source>
        <dbReference type="EMBL" id="CAE0546670.1"/>
    </source>
</evidence>
<feature type="transmembrane region" description="Helical" evidence="2">
    <location>
        <begin position="245"/>
        <end position="267"/>
    </location>
</feature>
<evidence type="ECO:0000256" key="2">
    <source>
        <dbReference type="SAM" id="Phobius"/>
    </source>
</evidence>
<feature type="transmembrane region" description="Helical" evidence="2">
    <location>
        <begin position="117"/>
        <end position="136"/>
    </location>
</feature>
<organism evidence="3">
    <name type="scientific">Emiliania huxleyi</name>
    <name type="common">Coccolithophore</name>
    <name type="synonym">Pontosphaera huxleyi</name>
    <dbReference type="NCBI Taxonomy" id="2903"/>
    <lineage>
        <taxon>Eukaryota</taxon>
        <taxon>Haptista</taxon>
        <taxon>Haptophyta</taxon>
        <taxon>Prymnesiophyceae</taxon>
        <taxon>Isochrysidales</taxon>
        <taxon>Noelaerhabdaceae</taxon>
        <taxon>Emiliania</taxon>
    </lineage>
</organism>
<sequence length="513" mass="55731">MRWPLRSRKHVEPATPESTLRLEAANAAAAAFAPGTAAVPRRRRLERVERKRASKRRFAIRTTQAINTLMRVALPTIVASVLGLLYFDNVSLYIRSLLDVGAIGMLMADEAQFVQNFLTVIGLLFSILAGNAYSALYEQQEAIYFALFQEVSEAKSLLEQTTLVCQGRPFYQAALHYIRLYVKRDLRQLDVPPAQLLSSKPMDDPLESIMYITSVGVPSVVYETVKNLRQARGYRLGAMQRKFPALGIGLLYLLAMIELLAFPLLGAGSAGSASILTLQSILFAFLCGAHVLVLRIIQELWQASGGVFNVDEVLQQMVFGLEEELELRSRASGLPPVSPLSASLPPSSIRADGLTPWDPVADRGTGRMQQPPPQQSEIDELRAELRDAIARAEAAEAASAASGARGLSAPQIMRRELSSQPALASQPTGGPALGTEQVAAHHASGVGVAAEQPAEHSAAAAESTWLGLPPAQDGESAEERRRRLARLISKRRRVSLLGRMRLGMMRAVQAIGS</sequence>
<reference evidence="3" key="1">
    <citation type="submission" date="2021-01" db="EMBL/GenBank/DDBJ databases">
        <authorList>
            <person name="Corre E."/>
            <person name="Pelletier E."/>
            <person name="Niang G."/>
            <person name="Scheremetjew M."/>
            <person name="Finn R."/>
            <person name="Kale V."/>
            <person name="Holt S."/>
            <person name="Cochrane G."/>
            <person name="Meng A."/>
            <person name="Brown T."/>
            <person name="Cohen L."/>
        </authorList>
    </citation>
    <scope>NUCLEOTIDE SEQUENCE</scope>
    <source>
        <strain evidence="3">379</strain>
    </source>
</reference>
<feature type="region of interest" description="Disordered" evidence="1">
    <location>
        <begin position="439"/>
        <end position="479"/>
    </location>
</feature>
<feature type="transmembrane region" description="Helical" evidence="2">
    <location>
        <begin position="273"/>
        <end position="294"/>
    </location>
</feature>
<evidence type="ECO:0000256" key="1">
    <source>
        <dbReference type="SAM" id="MobiDB-lite"/>
    </source>
</evidence>
<feature type="compositionally biased region" description="Low complexity" evidence="1">
    <location>
        <begin position="439"/>
        <end position="462"/>
    </location>
</feature>
<keyword evidence="2" id="KW-0472">Membrane</keyword>
<gene>
    <name evidence="3" type="ORF">EHUX00137_LOCUS15741</name>
</gene>
<accession>A0A7S3S7L4</accession>
<dbReference type="EMBL" id="HBIR01020697">
    <property type="protein sequence ID" value="CAE0546670.1"/>
    <property type="molecule type" value="Transcribed_RNA"/>
</dbReference>
<protein>
    <submittedName>
        <fullName evidence="3">Uncharacterized protein</fullName>
    </submittedName>
</protein>
<keyword evidence="2" id="KW-1133">Transmembrane helix</keyword>
<name>A0A7S3S7L4_EMIHU</name>